<evidence type="ECO:0000256" key="3">
    <source>
        <dbReference type="ARBA" id="ARBA00022448"/>
    </source>
</evidence>
<dbReference type="OrthoDB" id="9800132at2"/>
<dbReference type="GO" id="GO:0015031">
    <property type="term" value="P:protein transport"/>
    <property type="evidence" value="ECO:0007669"/>
    <property type="project" value="UniProtKB-KW"/>
</dbReference>
<sequence length="117" mass="12745">MGGLPTILMFVVLLGAMWFMSRSTKKQQQERQNTLNAMKPGDEVVTIGGLHGVLAEVDDTNKTVTIDCEGVFLVFDKQAIKSITPGKSVVVDDTVTEVKTEDLVSNPTDTEDNSDKD</sequence>
<evidence type="ECO:0000256" key="7">
    <source>
        <dbReference type="ARBA" id="ARBA00022989"/>
    </source>
</evidence>
<protein>
    <submittedName>
        <fullName evidence="12">Preprotein translocase subunit YajC</fullName>
    </submittedName>
    <submittedName>
        <fullName evidence="11">Preprotein translocase, YajC subunit</fullName>
    </submittedName>
</protein>
<reference evidence="12 14" key="2">
    <citation type="submission" date="2015-08" db="EMBL/GenBank/DDBJ databases">
        <title>Enterococcus genome sequence.</title>
        <authorList>
            <person name="Acedo J.Z."/>
            <person name="Vederas J.C."/>
        </authorList>
    </citation>
    <scope>NUCLEOTIDE SEQUENCE [LARGE SCALE GENOMIC DNA]</scope>
    <source>
        <strain evidence="12 14">49</strain>
    </source>
</reference>
<keyword evidence="4" id="KW-1003">Cell membrane</keyword>
<dbReference type="EMBL" id="JXKG01000015">
    <property type="protein sequence ID" value="OJG14663.1"/>
    <property type="molecule type" value="Genomic_DNA"/>
</dbReference>
<dbReference type="PANTHER" id="PTHR33909">
    <property type="entry name" value="SEC TRANSLOCON ACCESSORY COMPLEX SUBUNIT YAJC"/>
    <property type="match status" value="1"/>
</dbReference>
<evidence type="ECO:0000313" key="14">
    <source>
        <dbReference type="Proteomes" id="UP000216797"/>
    </source>
</evidence>
<evidence type="ECO:0000256" key="8">
    <source>
        <dbReference type="ARBA" id="ARBA00023010"/>
    </source>
</evidence>
<evidence type="ECO:0000256" key="2">
    <source>
        <dbReference type="ARBA" id="ARBA00006742"/>
    </source>
</evidence>
<evidence type="ECO:0000256" key="10">
    <source>
        <dbReference type="SAM" id="Phobius"/>
    </source>
</evidence>
<dbReference type="InterPro" id="IPR003849">
    <property type="entry name" value="Preprotein_translocase_YajC"/>
</dbReference>
<evidence type="ECO:0000313" key="11">
    <source>
        <dbReference type="EMBL" id="OJG14663.1"/>
    </source>
</evidence>
<feature type="transmembrane region" description="Helical" evidence="10">
    <location>
        <begin position="6"/>
        <end position="21"/>
    </location>
</feature>
<evidence type="ECO:0000256" key="6">
    <source>
        <dbReference type="ARBA" id="ARBA00022927"/>
    </source>
</evidence>
<accession>A0A1L8R4H6</accession>
<evidence type="ECO:0000256" key="1">
    <source>
        <dbReference type="ARBA" id="ARBA00004162"/>
    </source>
</evidence>
<dbReference type="NCBIfam" id="TIGR00739">
    <property type="entry name" value="yajC"/>
    <property type="match status" value="1"/>
</dbReference>
<comment type="caution">
    <text evidence="11">The sequence shown here is derived from an EMBL/GenBank/DDBJ whole genome shotgun (WGS) entry which is preliminary data.</text>
</comment>
<evidence type="ECO:0000313" key="13">
    <source>
        <dbReference type="Proteomes" id="UP000182835"/>
    </source>
</evidence>
<dbReference type="SMART" id="SM01323">
    <property type="entry name" value="YajC"/>
    <property type="match status" value="1"/>
</dbReference>
<keyword evidence="9 10" id="KW-0472">Membrane</keyword>
<keyword evidence="7 10" id="KW-1133">Transmembrane helix</keyword>
<evidence type="ECO:0000256" key="4">
    <source>
        <dbReference type="ARBA" id="ARBA00022475"/>
    </source>
</evidence>
<dbReference type="GO" id="GO:0005886">
    <property type="term" value="C:plasma membrane"/>
    <property type="evidence" value="ECO:0007669"/>
    <property type="project" value="UniProtKB-SubCell"/>
</dbReference>
<comment type="similarity">
    <text evidence="2">Belongs to the YajC family.</text>
</comment>
<dbReference type="STRING" id="317010.RU96_GL000713"/>
<reference evidence="11 13" key="1">
    <citation type="submission" date="2014-12" db="EMBL/GenBank/DDBJ databases">
        <title>Draft genome sequences of 29 type strains of Enterococci.</title>
        <authorList>
            <person name="Zhong Z."/>
            <person name="Sun Z."/>
            <person name="Liu W."/>
            <person name="Zhang W."/>
            <person name="Zhang H."/>
        </authorList>
    </citation>
    <scope>NUCLEOTIDE SEQUENCE [LARGE SCALE GENOMIC DNA]</scope>
    <source>
        <strain evidence="11 13">DSM 21207</strain>
    </source>
</reference>
<keyword evidence="8" id="KW-0811">Translocation</keyword>
<dbReference type="Proteomes" id="UP000182835">
    <property type="component" value="Unassembled WGS sequence"/>
</dbReference>
<proteinExistence type="inferred from homology"/>
<dbReference type="EMBL" id="LHUG01000005">
    <property type="protein sequence ID" value="PAB01050.1"/>
    <property type="molecule type" value="Genomic_DNA"/>
</dbReference>
<keyword evidence="5 10" id="KW-0812">Transmembrane</keyword>
<dbReference type="PRINTS" id="PR01853">
    <property type="entry name" value="YAJCTRNLCASE"/>
</dbReference>
<dbReference type="Pfam" id="PF02699">
    <property type="entry name" value="YajC"/>
    <property type="match status" value="1"/>
</dbReference>
<evidence type="ECO:0000313" key="12">
    <source>
        <dbReference type="EMBL" id="PAB01050.1"/>
    </source>
</evidence>
<dbReference type="PANTHER" id="PTHR33909:SF1">
    <property type="entry name" value="SEC TRANSLOCON ACCESSORY COMPLEX SUBUNIT YAJC"/>
    <property type="match status" value="1"/>
</dbReference>
<organism evidence="11 13">
    <name type="scientific">Enterococcus canintestini</name>
    <dbReference type="NCBI Taxonomy" id="317010"/>
    <lineage>
        <taxon>Bacteria</taxon>
        <taxon>Bacillati</taxon>
        <taxon>Bacillota</taxon>
        <taxon>Bacilli</taxon>
        <taxon>Lactobacillales</taxon>
        <taxon>Enterococcaceae</taxon>
        <taxon>Enterococcus</taxon>
    </lineage>
</organism>
<name>A0A1L8R4H6_9ENTE</name>
<comment type="subcellular location">
    <subcellularLocation>
        <location evidence="1">Cell membrane</location>
        <topology evidence="1">Single-pass membrane protein</topology>
    </subcellularLocation>
</comment>
<evidence type="ECO:0000256" key="5">
    <source>
        <dbReference type="ARBA" id="ARBA00022692"/>
    </source>
</evidence>
<keyword evidence="3" id="KW-0813">Transport</keyword>
<dbReference type="Proteomes" id="UP000216797">
    <property type="component" value="Unassembled WGS sequence"/>
</dbReference>
<dbReference type="AlphaFoldDB" id="A0A1L8R4H6"/>
<keyword evidence="6" id="KW-0653">Protein transport</keyword>
<evidence type="ECO:0000256" key="9">
    <source>
        <dbReference type="ARBA" id="ARBA00023136"/>
    </source>
</evidence>
<dbReference type="RefSeq" id="WP_071865244.1">
    <property type="nucleotide sequence ID" value="NZ_JBHLVQ010000013.1"/>
</dbReference>
<keyword evidence="14" id="KW-1185">Reference proteome</keyword>
<gene>
    <name evidence="12" type="ORF">AKL21_07270</name>
    <name evidence="11" type="ORF">RU96_GL000713</name>
</gene>